<evidence type="ECO:0008006" key="4">
    <source>
        <dbReference type="Google" id="ProtNLM"/>
    </source>
</evidence>
<accession>A0A259TXR9</accession>
<reference evidence="2 3" key="1">
    <citation type="submission" date="2016-11" db="EMBL/GenBank/DDBJ databases">
        <title>Study of marine rhodopsin-containing bacteria.</title>
        <authorList>
            <person name="Yoshizawa S."/>
            <person name="Kumagai Y."/>
            <person name="Kogure K."/>
        </authorList>
    </citation>
    <scope>NUCLEOTIDE SEQUENCE [LARGE SCALE GENOMIC DNA]</scope>
    <source>
        <strain evidence="2 3">SG-29</strain>
    </source>
</reference>
<dbReference type="EMBL" id="MQWB01000001">
    <property type="protein sequence ID" value="OZC02490.1"/>
    <property type="molecule type" value="Genomic_DNA"/>
</dbReference>
<protein>
    <recommendedName>
        <fullName evidence="4">Outer membrane protein beta-barrel domain-containing protein</fullName>
    </recommendedName>
</protein>
<proteinExistence type="predicted"/>
<feature type="signal peptide" evidence="1">
    <location>
        <begin position="1"/>
        <end position="19"/>
    </location>
</feature>
<keyword evidence="3" id="KW-1185">Reference proteome</keyword>
<dbReference type="AlphaFoldDB" id="A0A259TXR9"/>
<name>A0A259TXR9_9BACT</name>
<organism evidence="2 3">
    <name type="scientific">Rubricoccus marinus</name>
    <dbReference type="NCBI Taxonomy" id="716817"/>
    <lineage>
        <taxon>Bacteria</taxon>
        <taxon>Pseudomonadati</taxon>
        <taxon>Rhodothermota</taxon>
        <taxon>Rhodothermia</taxon>
        <taxon>Rhodothermales</taxon>
        <taxon>Rubricoccaceae</taxon>
        <taxon>Rubricoccus</taxon>
    </lineage>
</organism>
<dbReference type="Proteomes" id="UP000216446">
    <property type="component" value="Unassembled WGS sequence"/>
</dbReference>
<evidence type="ECO:0000256" key="1">
    <source>
        <dbReference type="SAM" id="SignalP"/>
    </source>
</evidence>
<evidence type="ECO:0000313" key="2">
    <source>
        <dbReference type="EMBL" id="OZC02490.1"/>
    </source>
</evidence>
<comment type="caution">
    <text evidence="2">The sequence shown here is derived from an EMBL/GenBank/DDBJ whole genome shotgun (WGS) entry which is preliminary data.</text>
</comment>
<feature type="chain" id="PRO_5013260593" description="Outer membrane protein beta-barrel domain-containing protein" evidence="1">
    <location>
        <begin position="20"/>
        <end position="223"/>
    </location>
</feature>
<dbReference type="InParanoid" id="A0A259TXR9"/>
<keyword evidence="1" id="KW-0732">Signal</keyword>
<dbReference type="RefSeq" id="WP_094546803.1">
    <property type="nucleotide sequence ID" value="NZ_MQWB01000001.1"/>
</dbReference>
<gene>
    <name evidence="2" type="ORF">BSZ36_05555</name>
</gene>
<evidence type="ECO:0000313" key="3">
    <source>
        <dbReference type="Proteomes" id="UP000216446"/>
    </source>
</evidence>
<dbReference type="OrthoDB" id="9890031at2"/>
<sequence>MRLSFAVAIPLLLASVASAQSPLADTTRYYVSPVFGYGYSSSGGSAVIGGLEAGVRLSDHVDVGFRAFGGDNGFNGTSPVLALGPRVGLSAPVGPFEGYLGTSVTGVFADGIADDSFGLQSVGLNSEATLGYSVSLGRTFSITPTVGAYGSVCSAREPSPNPNAQCAEVGALVGVDLNFKAFGTDVSIPLMIPIRLGGNMGDAGTGVFGLQSVPATAGIRVRF</sequence>